<dbReference type="Proteomes" id="UP001597063">
    <property type="component" value="Unassembled WGS sequence"/>
</dbReference>
<evidence type="ECO:0000313" key="3">
    <source>
        <dbReference type="Proteomes" id="UP001597063"/>
    </source>
</evidence>
<dbReference type="Pfam" id="PF26231">
    <property type="entry name" value="CgnE_B"/>
    <property type="match status" value="1"/>
</dbReference>
<reference evidence="3" key="1">
    <citation type="journal article" date="2019" name="Int. J. Syst. Evol. Microbiol.">
        <title>The Global Catalogue of Microorganisms (GCM) 10K type strain sequencing project: providing services to taxonomists for standard genome sequencing and annotation.</title>
        <authorList>
            <consortium name="The Broad Institute Genomics Platform"/>
            <consortium name="The Broad Institute Genome Sequencing Center for Infectious Disease"/>
            <person name="Wu L."/>
            <person name="Ma J."/>
        </authorList>
    </citation>
    <scope>NUCLEOTIDE SEQUENCE [LARGE SCALE GENOMIC DNA]</scope>
    <source>
        <strain evidence="3">JCM 9371</strain>
    </source>
</reference>
<protein>
    <recommendedName>
        <fullName evidence="1">Crocagin biosynthetic protein CgnE/B domain-containing protein</fullName>
    </recommendedName>
</protein>
<evidence type="ECO:0000313" key="2">
    <source>
        <dbReference type="EMBL" id="MFD0686453.1"/>
    </source>
</evidence>
<accession>A0ABW2XM76</accession>
<dbReference type="RefSeq" id="WP_131759929.1">
    <property type="nucleotide sequence ID" value="NZ_CAACUY010000095.1"/>
</dbReference>
<proteinExistence type="predicted"/>
<dbReference type="InterPro" id="IPR058799">
    <property type="entry name" value="CgnE_B"/>
</dbReference>
<organism evidence="2 3">
    <name type="scientific">Actinomadura fibrosa</name>
    <dbReference type="NCBI Taxonomy" id="111802"/>
    <lineage>
        <taxon>Bacteria</taxon>
        <taxon>Bacillati</taxon>
        <taxon>Actinomycetota</taxon>
        <taxon>Actinomycetes</taxon>
        <taxon>Streptosporangiales</taxon>
        <taxon>Thermomonosporaceae</taxon>
        <taxon>Actinomadura</taxon>
    </lineage>
</organism>
<gene>
    <name evidence="2" type="ORF">ACFQZM_18270</name>
</gene>
<evidence type="ECO:0000259" key="1">
    <source>
        <dbReference type="Pfam" id="PF26231"/>
    </source>
</evidence>
<name>A0ABW2XM76_9ACTN</name>
<sequence>MDSENPAANLQQIFPAGDVFVVTDDEDLAGYAEERGLRTVRLDRVDDLPDGAAVVLFLCRNLVSREIRRRFRRLRVLLVPVASFDPSPEAAAYTLELTRHTDYRKACDWNRYWVRAISDEPGPLVFEGSGTSLECVLADRLSADAWYGEEIGVGGWISVGSYCEFSLTAPSSSDWHGAFTIDGTAVAAGVLVAKDARVTEAGAARIARAHELRAELAARGPVTLRLDAGVLTTAEAGGEDFTDALREVTNPDYGLHVLELGIGTNMDLLPRVDWTRNSQLNEGAGPVHLGFGEGITGAHVDFIVAESGHRFGESRAVQPQ</sequence>
<feature type="domain" description="Crocagin biosynthetic protein CgnE/B" evidence="1">
    <location>
        <begin position="17"/>
        <end position="311"/>
    </location>
</feature>
<dbReference type="EMBL" id="JBHTGP010000010">
    <property type="protein sequence ID" value="MFD0686453.1"/>
    <property type="molecule type" value="Genomic_DNA"/>
</dbReference>
<comment type="caution">
    <text evidence="2">The sequence shown here is derived from an EMBL/GenBank/DDBJ whole genome shotgun (WGS) entry which is preliminary data.</text>
</comment>
<keyword evidence="3" id="KW-1185">Reference proteome</keyword>